<evidence type="ECO:0000313" key="3">
    <source>
        <dbReference type="Proteomes" id="UP000305067"/>
    </source>
</evidence>
<gene>
    <name evidence="2" type="ORF">BDV98DRAFT_567188</name>
</gene>
<organism evidence="2 3">
    <name type="scientific">Pterulicium gracile</name>
    <dbReference type="NCBI Taxonomy" id="1884261"/>
    <lineage>
        <taxon>Eukaryota</taxon>
        <taxon>Fungi</taxon>
        <taxon>Dikarya</taxon>
        <taxon>Basidiomycota</taxon>
        <taxon>Agaricomycotina</taxon>
        <taxon>Agaricomycetes</taxon>
        <taxon>Agaricomycetidae</taxon>
        <taxon>Agaricales</taxon>
        <taxon>Pleurotineae</taxon>
        <taxon>Pterulaceae</taxon>
        <taxon>Pterulicium</taxon>
    </lineage>
</organism>
<feature type="compositionally biased region" description="Basic and acidic residues" evidence="1">
    <location>
        <begin position="182"/>
        <end position="195"/>
    </location>
</feature>
<protein>
    <submittedName>
        <fullName evidence="2">Uncharacterized protein</fullName>
    </submittedName>
</protein>
<sequence length="207" mass="23730">MPPHEPSCQCSQNCDPDYPPSRTLPSHLMPSSTRPPKTVEKLFYGLILPVDVFLAYARRHGLYPESITPEGLRLPLAMRNITTHLSTKYGRLPTSCMPILGPHVGPIRAGCIALYSNRTIPWYFYTWPDDRALIEDMKEDLGAHPDAKAVWCYQWAEFDLQDRITKPDLKKVLARRNKRLKELQRHKPRRRDSVETLKATEGVAALQ</sequence>
<evidence type="ECO:0000313" key="2">
    <source>
        <dbReference type="EMBL" id="TFL01578.1"/>
    </source>
</evidence>
<dbReference type="AlphaFoldDB" id="A0A5C3QJQ3"/>
<reference evidence="2 3" key="1">
    <citation type="journal article" date="2019" name="Nat. Ecol. Evol.">
        <title>Megaphylogeny resolves global patterns of mushroom evolution.</title>
        <authorList>
            <person name="Varga T."/>
            <person name="Krizsan K."/>
            <person name="Foldi C."/>
            <person name="Dima B."/>
            <person name="Sanchez-Garcia M."/>
            <person name="Sanchez-Ramirez S."/>
            <person name="Szollosi G.J."/>
            <person name="Szarkandi J.G."/>
            <person name="Papp V."/>
            <person name="Albert L."/>
            <person name="Andreopoulos W."/>
            <person name="Angelini C."/>
            <person name="Antonin V."/>
            <person name="Barry K.W."/>
            <person name="Bougher N.L."/>
            <person name="Buchanan P."/>
            <person name="Buyck B."/>
            <person name="Bense V."/>
            <person name="Catcheside P."/>
            <person name="Chovatia M."/>
            <person name="Cooper J."/>
            <person name="Damon W."/>
            <person name="Desjardin D."/>
            <person name="Finy P."/>
            <person name="Geml J."/>
            <person name="Haridas S."/>
            <person name="Hughes K."/>
            <person name="Justo A."/>
            <person name="Karasinski D."/>
            <person name="Kautmanova I."/>
            <person name="Kiss B."/>
            <person name="Kocsube S."/>
            <person name="Kotiranta H."/>
            <person name="LaButti K.M."/>
            <person name="Lechner B.E."/>
            <person name="Liimatainen K."/>
            <person name="Lipzen A."/>
            <person name="Lukacs Z."/>
            <person name="Mihaltcheva S."/>
            <person name="Morgado L.N."/>
            <person name="Niskanen T."/>
            <person name="Noordeloos M.E."/>
            <person name="Ohm R.A."/>
            <person name="Ortiz-Santana B."/>
            <person name="Ovrebo C."/>
            <person name="Racz N."/>
            <person name="Riley R."/>
            <person name="Savchenko A."/>
            <person name="Shiryaev A."/>
            <person name="Soop K."/>
            <person name="Spirin V."/>
            <person name="Szebenyi C."/>
            <person name="Tomsovsky M."/>
            <person name="Tulloss R.E."/>
            <person name="Uehling J."/>
            <person name="Grigoriev I.V."/>
            <person name="Vagvolgyi C."/>
            <person name="Papp T."/>
            <person name="Martin F.M."/>
            <person name="Miettinen O."/>
            <person name="Hibbett D.S."/>
            <person name="Nagy L.G."/>
        </authorList>
    </citation>
    <scope>NUCLEOTIDE SEQUENCE [LARGE SCALE GENOMIC DNA]</scope>
    <source>
        <strain evidence="2 3">CBS 309.79</strain>
    </source>
</reference>
<dbReference type="EMBL" id="ML178824">
    <property type="protein sequence ID" value="TFL01578.1"/>
    <property type="molecule type" value="Genomic_DNA"/>
</dbReference>
<accession>A0A5C3QJQ3</accession>
<dbReference type="Proteomes" id="UP000305067">
    <property type="component" value="Unassembled WGS sequence"/>
</dbReference>
<evidence type="ECO:0000256" key="1">
    <source>
        <dbReference type="SAM" id="MobiDB-lite"/>
    </source>
</evidence>
<feature type="region of interest" description="Disordered" evidence="1">
    <location>
        <begin position="182"/>
        <end position="207"/>
    </location>
</feature>
<proteinExistence type="predicted"/>
<keyword evidence="3" id="KW-1185">Reference proteome</keyword>
<name>A0A5C3QJQ3_9AGAR</name>